<dbReference type="GO" id="GO:0046656">
    <property type="term" value="P:folic acid biosynthetic process"/>
    <property type="evidence" value="ECO:0007669"/>
    <property type="project" value="UniProtKB-KW"/>
</dbReference>
<evidence type="ECO:0000256" key="1">
    <source>
        <dbReference type="ARBA" id="ARBA00005051"/>
    </source>
</evidence>
<evidence type="ECO:0000256" key="10">
    <source>
        <dbReference type="ARBA" id="ARBA00029409"/>
    </source>
</evidence>
<comment type="similarity">
    <text evidence="2">Belongs to the HPPK family.</text>
</comment>
<evidence type="ECO:0000256" key="7">
    <source>
        <dbReference type="ARBA" id="ARBA00022777"/>
    </source>
</evidence>
<reference evidence="14 15" key="1">
    <citation type="submission" date="2019-03" db="EMBL/GenBank/DDBJ databases">
        <title>Genomic Encyclopedia of Type Strains, Phase IV (KMG-IV): sequencing the most valuable type-strain genomes for metagenomic binning, comparative biology and taxonomic classification.</title>
        <authorList>
            <person name="Goeker M."/>
        </authorList>
    </citation>
    <scope>NUCLEOTIDE SEQUENCE [LARGE SCALE GENOMIC DNA]</scope>
    <source>
        <strain evidence="14 15">DSM 9035</strain>
    </source>
</reference>
<evidence type="ECO:0000256" key="9">
    <source>
        <dbReference type="ARBA" id="ARBA00022909"/>
    </source>
</evidence>
<dbReference type="Pfam" id="PF01288">
    <property type="entry name" value="HPPK"/>
    <property type="match status" value="1"/>
</dbReference>
<dbReference type="CDD" id="cd00483">
    <property type="entry name" value="HPPK"/>
    <property type="match status" value="1"/>
</dbReference>
<dbReference type="EC" id="2.7.6.3" evidence="3"/>
<evidence type="ECO:0000256" key="5">
    <source>
        <dbReference type="ARBA" id="ARBA00022679"/>
    </source>
</evidence>
<keyword evidence="6" id="KW-0547">Nucleotide-binding</keyword>
<feature type="domain" description="7,8-dihydro-6-hydroxymethylpterin-pyrophosphokinase" evidence="13">
    <location>
        <begin position="97"/>
        <end position="108"/>
    </location>
</feature>
<evidence type="ECO:0000256" key="6">
    <source>
        <dbReference type="ARBA" id="ARBA00022741"/>
    </source>
</evidence>
<dbReference type="NCBIfam" id="TIGR01498">
    <property type="entry name" value="folK"/>
    <property type="match status" value="1"/>
</dbReference>
<dbReference type="AlphaFoldDB" id="A0A4R3LQZ3"/>
<dbReference type="Gene3D" id="3.30.70.560">
    <property type="entry name" value="7,8-Dihydro-6-hydroxymethylpterin-pyrophosphokinase HPPK"/>
    <property type="match status" value="1"/>
</dbReference>
<dbReference type="PANTHER" id="PTHR43071:SF1">
    <property type="entry name" value="2-AMINO-4-HYDROXY-6-HYDROXYMETHYLDIHYDROPTERIDINE PYROPHOSPHOKINASE"/>
    <property type="match status" value="1"/>
</dbReference>
<dbReference type="GO" id="GO:0005524">
    <property type="term" value="F:ATP binding"/>
    <property type="evidence" value="ECO:0007669"/>
    <property type="project" value="UniProtKB-KW"/>
</dbReference>
<dbReference type="PROSITE" id="PS00794">
    <property type="entry name" value="HPPK"/>
    <property type="match status" value="1"/>
</dbReference>
<dbReference type="PANTHER" id="PTHR43071">
    <property type="entry name" value="2-AMINO-4-HYDROXY-6-HYDROXYMETHYLDIHYDROPTERIDINE PYROPHOSPHOKINASE"/>
    <property type="match status" value="1"/>
</dbReference>
<evidence type="ECO:0000259" key="13">
    <source>
        <dbReference type="PROSITE" id="PS00794"/>
    </source>
</evidence>
<evidence type="ECO:0000256" key="12">
    <source>
        <dbReference type="ARBA" id="ARBA00033413"/>
    </source>
</evidence>
<comment type="caution">
    <text evidence="14">The sequence shown here is derived from an EMBL/GenBank/DDBJ whole genome shotgun (WGS) entry which is preliminary data.</text>
</comment>
<evidence type="ECO:0000313" key="15">
    <source>
        <dbReference type="Proteomes" id="UP000294664"/>
    </source>
</evidence>
<evidence type="ECO:0000313" key="14">
    <source>
        <dbReference type="EMBL" id="TCT02994.1"/>
    </source>
</evidence>
<keyword evidence="15" id="KW-1185">Reference proteome</keyword>
<comment type="pathway">
    <text evidence="1">Cofactor biosynthesis; tetrahydrofolate biosynthesis; 2-amino-4-hydroxy-6-hydroxymethyl-7,8-dihydropteridine diphosphate from 7,8-dihydroneopterin triphosphate: step 4/4.</text>
</comment>
<evidence type="ECO:0000256" key="11">
    <source>
        <dbReference type="ARBA" id="ARBA00029766"/>
    </source>
</evidence>
<keyword evidence="7 14" id="KW-0418">Kinase</keyword>
<dbReference type="InterPro" id="IPR000550">
    <property type="entry name" value="Hppk"/>
</dbReference>
<comment type="function">
    <text evidence="10">Catalyzes the transfer of pyrophosphate from adenosine triphosphate (ATP) to 6-hydroxymethyl-7,8-dihydropterin, an enzymatic step in folate biosynthesis pathway.</text>
</comment>
<dbReference type="EMBL" id="SMAI01000011">
    <property type="protein sequence ID" value="TCT02994.1"/>
    <property type="molecule type" value="Genomic_DNA"/>
</dbReference>
<dbReference type="GO" id="GO:0003848">
    <property type="term" value="F:2-amino-4-hydroxy-6-hydroxymethyldihydropteridine diphosphokinase activity"/>
    <property type="evidence" value="ECO:0007669"/>
    <property type="project" value="UniProtKB-EC"/>
</dbReference>
<dbReference type="GO" id="GO:0046654">
    <property type="term" value="P:tetrahydrofolate biosynthetic process"/>
    <property type="evidence" value="ECO:0007669"/>
    <property type="project" value="UniProtKB-UniPathway"/>
</dbReference>
<dbReference type="UniPathway" id="UPA00077">
    <property type="reaction ID" value="UER00155"/>
</dbReference>
<evidence type="ECO:0000256" key="8">
    <source>
        <dbReference type="ARBA" id="ARBA00022840"/>
    </source>
</evidence>
<proteinExistence type="inferred from homology"/>
<sequence length="167" mass="18199">MSTPVTTAPERAYLCLGGNLGDTAARLRLACGVLARSGLTVRARSGFYRTPPWGPVAQPDFINQVVAVDSPVGPAALLAMCLRTERMMGRERVREQRYGPRAIDIDILLFGTRRVAREDLVLPHPRLRERAFALVPLAEIAPDAWIGEATAAQALARLDTKGIARLD</sequence>
<keyword evidence="9" id="KW-0289">Folate biosynthesis</keyword>
<dbReference type="SUPFAM" id="SSF55083">
    <property type="entry name" value="6-hydroxymethyl-7,8-dihydropterin pyrophosphokinase, HPPK"/>
    <property type="match status" value="1"/>
</dbReference>
<protein>
    <recommendedName>
        <fullName evidence="4">2-amino-4-hydroxy-6-hydroxymethyldihydropteridine pyrophosphokinase</fullName>
        <ecNumber evidence="3">2.7.6.3</ecNumber>
    </recommendedName>
    <alternativeName>
        <fullName evidence="11">6-hydroxymethyl-7,8-dihydropterin pyrophosphokinase</fullName>
    </alternativeName>
    <alternativeName>
        <fullName evidence="12">7,8-dihydro-6-hydroxymethylpterin-pyrophosphokinase</fullName>
    </alternativeName>
</protein>
<dbReference type="Proteomes" id="UP000294664">
    <property type="component" value="Unassembled WGS sequence"/>
</dbReference>
<dbReference type="OrthoDB" id="9808041at2"/>
<organism evidence="14 15">
    <name type="scientific">Aquabacter spiritensis</name>
    <dbReference type="NCBI Taxonomy" id="933073"/>
    <lineage>
        <taxon>Bacteria</taxon>
        <taxon>Pseudomonadati</taxon>
        <taxon>Pseudomonadota</taxon>
        <taxon>Alphaproteobacteria</taxon>
        <taxon>Hyphomicrobiales</taxon>
        <taxon>Xanthobacteraceae</taxon>
        <taxon>Aquabacter</taxon>
    </lineage>
</organism>
<dbReference type="InterPro" id="IPR035907">
    <property type="entry name" value="Hppk_sf"/>
</dbReference>
<keyword evidence="5" id="KW-0808">Transferase</keyword>
<gene>
    <name evidence="14" type="ORF">EDC64_111166</name>
</gene>
<dbReference type="GO" id="GO:0016301">
    <property type="term" value="F:kinase activity"/>
    <property type="evidence" value="ECO:0007669"/>
    <property type="project" value="UniProtKB-KW"/>
</dbReference>
<evidence type="ECO:0000256" key="2">
    <source>
        <dbReference type="ARBA" id="ARBA00005810"/>
    </source>
</evidence>
<keyword evidence="8" id="KW-0067">ATP-binding</keyword>
<evidence type="ECO:0000256" key="4">
    <source>
        <dbReference type="ARBA" id="ARBA00016218"/>
    </source>
</evidence>
<dbReference type="RefSeq" id="WP_132033518.1">
    <property type="nucleotide sequence ID" value="NZ_SMAI01000011.1"/>
</dbReference>
<accession>A0A4R3LQZ3</accession>
<name>A0A4R3LQZ3_9HYPH</name>
<evidence type="ECO:0000256" key="3">
    <source>
        <dbReference type="ARBA" id="ARBA00013253"/>
    </source>
</evidence>